<feature type="coiled-coil region" evidence="1">
    <location>
        <begin position="62"/>
        <end position="103"/>
    </location>
</feature>
<keyword evidence="4" id="KW-1185">Reference proteome</keyword>
<name>A0AAV0XLY4_9HEMI</name>
<reference evidence="3 4" key="1">
    <citation type="submission" date="2023-01" db="EMBL/GenBank/DDBJ databases">
        <authorList>
            <person name="Whitehead M."/>
        </authorList>
    </citation>
    <scope>NUCLEOTIDE SEQUENCE [LARGE SCALE GENOMIC DNA]</scope>
</reference>
<sequence length="280" mass="31259">MSTSKQNIISPAAPTTNRNLRSNSKSSVNSISTNDLMSTLQSFRTEFLESTKSHSKVQISQFNELKSDIQKLSSLTAELKAENTQLKDEINILKNKVEILESTESVVHSNSSLSQMLQEVSERELCAHNALVYGLSESSSTSAPQRISDDKIALEKTLGQYSSIIPKSTMKLVRLGKVRQDHIRPLKIIFQSKDEPINFIRGFTDAKLGGAMFPTNFRIVRDKTVYERGLLRSCHSELDRRAESGEVGLRIRYVNGVPKIIQDNSKNRVPGSGSNHQPQP</sequence>
<evidence type="ECO:0000313" key="3">
    <source>
        <dbReference type="EMBL" id="CAI6369480.1"/>
    </source>
</evidence>
<feature type="region of interest" description="Disordered" evidence="2">
    <location>
        <begin position="1"/>
        <end position="29"/>
    </location>
</feature>
<accession>A0AAV0XLY4</accession>
<proteinExistence type="predicted"/>
<evidence type="ECO:0000256" key="2">
    <source>
        <dbReference type="SAM" id="MobiDB-lite"/>
    </source>
</evidence>
<feature type="compositionally biased region" description="Low complexity" evidence="2">
    <location>
        <begin position="15"/>
        <end position="29"/>
    </location>
</feature>
<comment type="caution">
    <text evidence="3">The sequence shown here is derived from an EMBL/GenBank/DDBJ whole genome shotgun (WGS) entry which is preliminary data.</text>
</comment>
<dbReference type="Proteomes" id="UP001160148">
    <property type="component" value="Unassembled WGS sequence"/>
</dbReference>
<evidence type="ECO:0000256" key="1">
    <source>
        <dbReference type="SAM" id="Coils"/>
    </source>
</evidence>
<evidence type="ECO:0000313" key="4">
    <source>
        <dbReference type="Proteomes" id="UP001160148"/>
    </source>
</evidence>
<dbReference type="AlphaFoldDB" id="A0AAV0XLY4"/>
<protein>
    <submittedName>
        <fullName evidence="3">Uncharacterized protein</fullName>
    </submittedName>
</protein>
<gene>
    <name evidence="3" type="ORF">MEUPH1_LOCUS23714</name>
</gene>
<keyword evidence="1" id="KW-0175">Coiled coil</keyword>
<organism evidence="3 4">
    <name type="scientific">Macrosiphum euphorbiae</name>
    <name type="common">potato aphid</name>
    <dbReference type="NCBI Taxonomy" id="13131"/>
    <lineage>
        <taxon>Eukaryota</taxon>
        <taxon>Metazoa</taxon>
        <taxon>Ecdysozoa</taxon>
        <taxon>Arthropoda</taxon>
        <taxon>Hexapoda</taxon>
        <taxon>Insecta</taxon>
        <taxon>Pterygota</taxon>
        <taxon>Neoptera</taxon>
        <taxon>Paraneoptera</taxon>
        <taxon>Hemiptera</taxon>
        <taxon>Sternorrhyncha</taxon>
        <taxon>Aphidomorpha</taxon>
        <taxon>Aphidoidea</taxon>
        <taxon>Aphididae</taxon>
        <taxon>Macrosiphini</taxon>
        <taxon>Macrosiphum</taxon>
    </lineage>
</organism>
<dbReference type="EMBL" id="CARXXK010000005">
    <property type="protein sequence ID" value="CAI6369480.1"/>
    <property type="molecule type" value="Genomic_DNA"/>
</dbReference>